<reference evidence="4" key="3">
    <citation type="submission" date="2015-04" db="UniProtKB">
        <authorList>
            <consortium name="EnsemblPlants"/>
        </authorList>
    </citation>
    <scope>IDENTIFICATION</scope>
    <source>
        <strain evidence="4">cv. Jemalong A17</strain>
    </source>
</reference>
<dbReference type="CDD" id="cd02227">
    <property type="entry name" value="cupin_TM1112-like"/>
    <property type="match status" value="1"/>
</dbReference>
<organism evidence="2 5">
    <name type="scientific">Medicago truncatula</name>
    <name type="common">Barrel medic</name>
    <name type="synonym">Medicago tribuloides</name>
    <dbReference type="NCBI Taxonomy" id="3880"/>
    <lineage>
        <taxon>Eukaryota</taxon>
        <taxon>Viridiplantae</taxon>
        <taxon>Streptophyta</taxon>
        <taxon>Embryophyta</taxon>
        <taxon>Tracheophyta</taxon>
        <taxon>Spermatophyta</taxon>
        <taxon>Magnoliopsida</taxon>
        <taxon>eudicotyledons</taxon>
        <taxon>Gunneridae</taxon>
        <taxon>Pentapetalae</taxon>
        <taxon>rosids</taxon>
        <taxon>fabids</taxon>
        <taxon>Fabales</taxon>
        <taxon>Fabaceae</taxon>
        <taxon>Papilionoideae</taxon>
        <taxon>50 kb inversion clade</taxon>
        <taxon>NPAAA clade</taxon>
        <taxon>Hologalegina</taxon>
        <taxon>IRL clade</taxon>
        <taxon>Trifolieae</taxon>
        <taxon>Medicago</taxon>
    </lineage>
</organism>
<protein>
    <submittedName>
        <fullName evidence="3">Putative rmlC-like jelly roll protein</fullName>
    </submittedName>
    <submittedName>
        <fullName evidence="2">RmlC-like cupins superfamily protein</fullName>
    </submittedName>
</protein>
<dbReference type="EMBL" id="CM001217">
    <property type="protein sequence ID" value="KEH42830.1"/>
    <property type="molecule type" value="Genomic_DNA"/>
</dbReference>
<dbReference type="PANTHER" id="PTHR33271:SF22">
    <property type="entry name" value="OS04G0445200 PROTEIN"/>
    <property type="match status" value="1"/>
</dbReference>
<reference evidence="2 5" key="2">
    <citation type="journal article" date="2014" name="BMC Genomics">
        <title>An improved genome release (version Mt4.0) for the model legume Medicago truncatula.</title>
        <authorList>
            <person name="Tang H."/>
            <person name="Krishnakumar V."/>
            <person name="Bidwell S."/>
            <person name="Rosen B."/>
            <person name="Chan A."/>
            <person name="Zhou S."/>
            <person name="Gentzbittel L."/>
            <person name="Childs K.L."/>
            <person name="Yandell M."/>
            <person name="Gundlach H."/>
            <person name="Mayer K.F."/>
            <person name="Schwartz D.C."/>
            <person name="Town C.D."/>
        </authorList>
    </citation>
    <scope>GENOME REANNOTATION</scope>
    <source>
        <strain evidence="2">A17</strain>
        <strain evidence="4 5">cv. Jemalong A17</strain>
    </source>
</reference>
<dbReference type="Pfam" id="PF05899">
    <property type="entry name" value="Cupin_3"/>
    <property type="match status" value="1"/>
</dbReference>
<dbReference type="Proteomes" id="UP000265566">
    <property type="component" value="Chromosome 1"/>
</dbReference>
<dbReference type="InterPro" id="IPR011051">
    <property type="entry name" value="RmlC_Cupin_sf"/>
</dbReference>
<name>A0A072VXN1_MEDTR</name>
<dbReference type="HOGENOM" id="CLU_135880_1_0_1"/>
<keyword evidence="5" id="KW-1185">Reference proteome</keyword>
<feature type="domain" description="(S)-ureidoglycine aminohydrolase cupin" evidence="1">
    <location>
        <begin position="56"/>
        <end position="129"/>
    </location>
</feature>
<reference evidence="3" key="4">
    <citation type="journal article" date="2018" name="Nat. Plants">
        <title>Whole-genome landscape of Medicago truncatula symbiotic genes.</title>
        <authorList>
            <person name="Pecrix Y."/>
            <person name="Gamas P."/>
            <person name="Carrere S."/>
        </authorList>
    </citation>
    <scope>NUCLEOTIDE SEQUENCE</scope>
    <source>
        <tissue evidence="3">Leaves</tissue>
    </source>
</reference>
<dbReference type="PANTHER" id="PTHR33271">
    <property type="entry name" value="OS04G0445200 PROTEIN"/>
    <property type="match status" value="1"/>
</dbReference>
<reference evidence="2 5" key="1">
    <citation type="journal article" date="2011" name="Nature">
        <title>The Medicago genome provides insight into the evolution of rhizobial symbioses.</title>
        <authorList>
            <person name="Young N.D."/>
            <person name="Debelle F."/>
            <person name="Oldroyd G.E."/>
            <person name="Geurts R."/>
            <person name="Cannon S.B."/>
            <person name="Udvardi M.K."/>
            <person name="Benedito V.A."/>
            <person name="Mayer K.F."/>
            <person name="Gouzy J."/>
            <person name="Schoof H."/>
            <person name="Van de Peer Y."/>
            <person name="Proost S."/>
            <person name="Cook D.R."/>
            <person name="Meyers B.C."/>
            <person name="Spannagl M."/>
            <person name="Cheung F."/>
            <person name="De Mita S."/>
            <person name="Krishnakumar V."/>
            <person name="Gundlach H."/>
            <person name="Zhou S."/>
            <person name="Mudge J."/>
            <person name="Bharti A.K."/>
            <person name="Murray J.D."/>
            <person name="Naoumkina M.A."/>
            <person name="Rosen B."/>
            <person name="Silverstein K.A."/>
            <person name="Tang H."/>
            <person name="Rombauts S."/>
            <person name="Zhao P.X."/>
            <person name="Zhou P."/>
            <person name="Barbe V."/>
            <person name="Bardou P."/>
            <person name="Bechner M."/>
            <person name="Bellec A."/>
            <person name="Berger A."/>
            <person name="Berges H."/>
            <person name="Bidwell S."/>
            <person name="Bisseling T."/>
            <person name="Choisne N."/>
            <person name="Couloux A."/>
            <person name="Denny R."/>
            <person name="Deshpande S."/>
            <person name="Dai X."/>
            <person name="Doyle J.J."/>
            <person name="Dudez A.M."/>
            <person name="Farmer A.D."/>
            <person name="Fouteau S."/>
            <person name="Franken C."/>
            <person name="Gibelin C."/>
            <person name="Gish J."/>
            <person name="Goldstein S."/>
            <person name="Gonzalez A.J."/>
            <person name="Green P.J."/>
            <person name="Hallab A."/>
            <person name="Hartog M."/>
            <person name="Hua A."/>
            <person name="Humphray S.J."/>
            <person name="Jeong D.H."/>
            <person name="Jing Y."/>
            <person name="Jocker A."/>
            <person name="Kenton S.M."/>
            <person name="Kim D.J."/>
            <person name="Klee K."/>
            <person name="Lai H."/>
            <person name="Lang C."/>
            <person name="Lin S."/>
            <person name="Macmil S.L."/>
            <person name="Magdelenat G."/>
            <person name="Matthews L."/>
            <person name="McCorrison J."/>
            <person name="Monaghan E.L."/>
            <person name="Mun J.H."/>
            <person name="Najar F.Z."/>
            <person name="Nicholson C."/>
            <person name="Noirot C."/>
            <person name="O'Bleness M."/>
            <person name="Paule C.R."/>
            <person name="Poulain J."/>
            <person name="Prion F."/>
            <person name="Qin B."/>
            <person name="Qu C."/>
            <person name="Retzel E.F."/>
            <person name="Riddle C."/>
            <person name="Sallet E."/>
            <person name="Samain S."/>
            <person name="Samson N."/>
            <person name="Sanders I."/>
            <person name="Saurat O."/>
            <person name="Scarpelli C."/>
            <person name="Schiex T."/>
            <person name="Segurens B."/>
            <person name="Severin A.J."/>
            <person name="Sherrier D.J."/>
            <person name="Shi R."/>
            <person name="Sims S."/>
            <person name="Singer S.R."/>
            <person name="Sinharoy S."/>
            <person name="Sterck L."/>
            <person name="Viollet A."/>
            <person name="Wang B.B."/>
            <person name="Wang K."/>
            <person name="Wang M."/>
            <person name="Wang X."/>
            <person name="Warfsmann J."/>
            <person name="Weissenbach J."/>
            <person name="White D.D."/>
            <person name="White J.D."/>
            <person name="Wiley G.B."/>
            <person name="Wincker P."/>
            <person name="Xing Y."/>
            <person name="Yang L."/>
            <person name="Yao Z."/>
            <person name="Ying F."/>
            <person name="Zhai J."/>
            <person name="Zhou L."/>
            <person name="Zuber A."/>
            <person name="Denarie J."/>
            <person name="Dixon R.A."/>
            <person name="May G.D."/>
            <person name="Schwartz D.C."/>
            <person name="Rogers J."/>
            <person name="Quetier F."/>
            <person name="Town C.D."/>
            <person name="Roe B.A."/>
        </authorList>
    </citation>
    <scope>NUCLEOTIDE SEQUENCE [LARGE SCALE GENOMIC DNA]</scope>
    <source>
        <strain evidence="2">A17</strain>
        <strain evidence="4 5">cv. Jemalong A17</strain>
    </source>
</reference>
<proteinExistence type="predicted"/>
<evidence type="ECO:0000259" key="1">
    <source>
        <dbReference type="Pfam" id="PF05899"/>
    </source>
</evidence>
<gene>
    <name evidence="4" type="primary">25484496</name>
    <name evidence="2" type="ordered locus">MTR_1g076840</name>
    <name evidence="3" type="ORF">MtrunA17_Chr1g0188281</name>
</gene>
<dbReference type="EnsemblPlants" id="KEH42830">
    <property type="protein sequence ID" value="KEH42830"/>
    <property type="gene ID" value="MTR_1g076840"/>
</dbReference>
<dbReference type="OrthoDB" id="10260542at2759"/>
<sequence>MASSCVGTLFSSQTKHLTATKVSVTLHSTKRRVVRAAVTEKLGIKIESNPPESKLTQLGVRQWPKWGCPPSNFPWTYDATETCYLLEGKVKVTPSGANEAVEISAGDLVVFPKGMSCTWDVSVGVDKHYKFE</sequence>
<evidence type="ECO:0000313" key="2">
    <source>
        <dbReference type="EMBL" id="KEH42830.1"/>
    </source>
</evidence>
<dbReference type="SUPFAM" id="SSF51182">
    <property type="entry name" value="RmlC-like cupins"/>
    <property type="match status" value="1"/>
</dbReference>
<dbReference type="PaxDb" id="3880-AES78562"/>
<dbReference type="OMA" id="NKPYNSR"/>
<dbReference type="eggNOG" id="ENOG502S172">
    <property type="taxonomic scope" value="Eukaryota"/>
</dbReference>
<dbReference type="InterPro" id="IPR014710">
    <property type="entry name" value="RmlC-like_jellyroll"/>
</dbReference>
<dbReference type="Gramene" id="rna4366">
    <property type="protein sequence ID" value="RHN80438.1"/>
    <property type="gene ID" value="gene4366"/>
</dbReference>
<dbReference type="Gene3D" id="2.60.120.10">
    <property type="entry name" value="Jelly Rolls"/>
    <property type="match status" value="1"/>
</dbReference>
<evidence type="ECO:0000313" key="5">
    <source>
        <dbReference type="Proteomes" id="UP000002051"/>
    </source>
</evidence>
<dbReference type="Proteomes" id="UP000002051">
    <property type="component" value="Unassembled WGS sequence"/>
</dbReference>
<dbReference type="KEGG" id="mtr:25484496"/>
<accession>A0A072VXN1</accession>
<evidence type="ECO:0000313" key="3">
    <source>
        <dbReference type="EMBL" id="RHN80438.1"/>
    </source>
</evidence>
<evidence type="ECO:0000313" key="4">
    <source>
        <dbReference type="EnsemblPlants" id="KEH42830"/>
    </source>
</evidence>
<dbReference type="InterPro" id="IPR008579">
    <property type="entry name" value="UGlyAH_Cupin_dom"/>
</dbReference>
<dbReference type="AlphaFoldDB" id="A0A072VXN1"/>
<dbReference type="EMBL" id="PSQE01000001">
    <property type="protein sequence ID" value="RHN80438.1"/>
    <property type="molecule type" value="Genomic_DNA"/>
</dbReference>